<dbReference type="Proteomes" id="UP000029014">
    <property type="component" value="Unassembled WGS sequence"/>
</dbReference>
<feature type="region of interest" description="Disordered" evidence="1">
    <location>
        <begin position="97"/>
        <end position="123"/>
    </location>
</feature>
<protein>
    <submittedName>
        <fullName evidence="2">Uncharacterized protein</fullName>
    </submittedName>
</protein>
<sequence>MSPYGIRIIPASAGQTIWIQLCSSLLRDHPRECGANQAPSAGRNAPRGSSPRVRGKHRASRSATHHGRIIPASAGQTDWTGMTWILDEDHPRECGANPCAGGRYRRTGGSSPRVRGKHGRARTVSPDRRIIPASAGQTHCSIVRLTGWADHPRECGANRPTPLDRPARRGSSPRVRGKQTRTHRKRNRVRIIPASAGQTSSP</sequence>
<reference evidence="2 3" key="1">
    <citation type="submission" date="2014-03" db="EMBL/GenBank/DDBJ databases">
        <title>Genomics of Bifidobacteria.</title>
        <authorList>
            <person name="Ventura M."/>
            <person name="Milani C."/>
            <person name="Lugli G.A."/>
        </authorList>
    </citation>
    <scope>NUCLEOTIDE SEQUENCE [LARGE SCALE GENOMIC DNA]</scope>
    <source>
        <strain evidence="2 3">LMG 11592</strain>
    </source>
</reference>
<feature type="compositionally biased region" description="Basic residues" evidence="1">
    <location>
        <begin position="53"/>
        <end position="68"/>
    </location>
</feature>
<evidence type="ECO:0000256" key="1">
    <source>
        <dbReference type="SAM" id="MobiDB-lite"/>
    </source>
</evidence>
<organism evidence="2 3">
    <name type="scientific">Bifidobacterium minimum</name>
    <dbReference type="NCBI Taxonomy" id="1693"/>
    <lineage>
        <taxon>Bacteria</taxon>
        <taxon>Bacillati</taxon>
        <taxon>Actinomycetota</taxon>
        <taxon>Actinomycetes</taxon>
        <taxon>Bifidobacteriales</taxon>
        <taxon>Bifidobacteriaceae</taxon>
        <taxon>Bifidobacterium</taxon>
    </lineage>
</organism>
<evidence type="ECO:0000313" key="2">
    <source>
        <dbReference type="EMBL" id="KFI72990.1"/>
    </source>
</evidence>
<dbReference type="EMBL" id="JGZD01000008">
    <property type="protein sequence ID" value="KFI72990.1"/>
    <property type="molecule type" value="Genomic_DNA"/>
</dbReference>
<dbReference type="AlphaFoldDB" id="A0A087BPP0"/>
<dbReference type="eggNOG" id="ENOG5032V99">
    <property type="taxonomic scope" value="Bacteria"/>
</dbReference>
<keyword evidence="3" id="KW-1185">Reference proteome</keyword>
<dbReference type="AntiFam" id="ANF00006">
    <property type="entry name" value="Translation of CRISPR region"/>
</dbReference>
<dbReference type="STRING" id="1693.BMIN_0703"/>
<feature type="compositionally biased region" description="Basic residues" evidence="1">
    <location>
        <begin position="175"/>
        <end position="189"/>
    </location>
</feature>
<proteinExistence type="predicted"/>
<feature type="region of interest" description="Disordered" evidence="1">
    <location>
        <begin position="33"/>
        <end position="69"/>
    </location>
</feature>
<dbReference type="AntiFam" id="ANF00057">
    <property type="entry name" value="Translation of E. coli type CRISPR repeat"/>
</dbReference>
<accession>A0A087BPP0</accession>
<name>A0A087BPP0_9BIFI</name>
<feature type="region of interest" description="Disordered" evidence="1">
    <location>
        <begin position="151"/>
        <end position="202"/>
    </location>
</feature>
<gene>
    <name evidence="2" type="ORF">BMIN_0703</name>
</gene>
<evidence type="ECO:0000313" key="3">
    <source>
        <dbReference type="Proteomes" id="UP000029014"/>
    </source>
</evidence>
<comment type="caution">
    <text evidence="2">The sequence shown here is derived from an EMBL/GenBank/DDBJ whole genome shotgun (WGS) entry which is preliminary data.</text>
</comment>